<name>A0A7J0FNZ8_9ERIC</name>
<proteinExistence type="predicted"/>
<protein>
    <submittedName>
        <fullName evidence="1">Uncharacterized protein</fullName>
    </submittedName>
</protein>
<accession>A0A7J0FNZ8</accession>
<keyword evidence="2" id="KW-1185">Reference proteome</keyword>
<comment type="caution">
    <text evidence="1">The sequence shown here is derived from an EMBL/GenBank/DDBJ whole genome shotgun (WGS) entry which is preliminary data.</text>
</comment>
<evidence type="ECO:0000313" key="1">
    <source>
        <dbReference type="EMBL" id="GFZ00443.1"/>
    </source>
</evidence>
<dbReference type="Proteomes" id="UP000585474">
    <property type="component" value="Unassembled WGS sequence"/>
</dbReference>
<dbReference type="AlphaFoldDB" id="A0A7J0FNZ8"/>
<evidence type="ECO:0000313" key="2">
    <source>
        <dbReference type="Proteomes" id="UP000585474"/>
    </source>
</evidence>
<reference evidence="1 2" key="1">
    <citation type="submission" date="2019-07" db="EMBL/GenBank/DDBJ databases">
        <title>De Novo Assembly of kiwifruit Actinidia rufa.</title>
        <authorList>
            <person name="Sugita-Konishi S."/>
            <person name="Sato K."/>
            <person name="Mori E."/>
            <person name="Abe Y."/>
            <person name="Kisaki G."/>
            <person name="Hamano K."/>
            <person name="Suezawa K."/>
            <person name="Otani M."/>
            <person name="Fukuda T."/>
            <person name="Manabe T."/>
            <person name="Gomi K."/>
            <person name="Tabuchi M."/>
            <person name="Akimitsu K."/>
            <person name="Kataoka I."/>
        </authorList>
    </citation>
    <scope>NUCLEOTIDE SEQUENCE [LARGE SCALE GENOMIC DNA]</scope>
    <source>
        <strain evidence="2">cv. Fuchu</strain>
    </source>
</reference>
<gene>
    <name evidence="1" type="ORF">Acr_14g0000790</name>
</gene>
<dbReference type="EMBL" id="BJWL01000014">
    <property type="protein sequence ID" value="GFZ00443.1"/>
    <property type="molecule type" value="Genomic_DNA"/>
</dbReference>
<organism evidence="1 2">
    <name type="scientific">Actinidia rufa</name>
    <dbReference type="NCBI Taxonomy" id="165716"/>
    <lineage>
        <taxon>Eukaryota</taxon>
        <taxon>Viridiplantae</taxon>
        <taxon>Streptophyta</taxon>
        <taxon>Embryophyta</taxon>
        <taxon>Tracheophyta</taxon>
        <taxon>Spermatophyta</taxon>
        <taxon>Magnoliopsida</taxon>
        <taxon>eudicotyledons</taxon>
        <taxon>Gunneridae</taxon>
        <taxon>Pentapetalae</taxon>
        <taxon>asterids</taxon>
        <taxon>Ericales</taxon>
        <taxon>Actinidiaceae</taxon>
        <taxon>Actinidia</taxon>
    </lineage>
</organism>
<sequence>MISFNSHPVVAWSASGRQGYDSPHPDPAIVAAAVDGIVIAVFCLNDDLVPKGGGVQSLLLQLFSCPVSGALSGSVLKMLSLVWFSSSAAPHSYCSASELSVESCWLAVVAEAVV</sequence>